<reference evidence="3 4" key="1">
    <citation type="journal article" date="2023" name="Hortic Res">
        <title>The complete reference genome for grapevine (Vitis vinifera L.) genetics and breeding.</title>
        <authorList>
            <person name="Shi X."/>
            <person name="Cao S."/>
            <person name="Wang X."/>
            <person name="Huang S."/>
            <person name="Wang Y."/>
            <person name="Liu Z."/>
            <person name="Liu W."/>
            <person name="Leng X."/>
            <person name="Peng Y."/>
            <person name="Wang N."/>
            <person name="Wang Y."/>
            <person name="Ma Z."/>
            <person name="Xu X."/>
            <person name="Zhang F."/>
            <person name="Xue H."/>
            <person name="Zhong H."/>
            <person name="Wang Y."/>
            <person name="Zhang K."/>
            <person name="Velt A."/>
            <person name="Avia K."/>
            <person name="Holtgrawe D."/>
            <person name="Grimplet J."/>
            <person name="Matus J.T."/>
            <person name="Ware D."/>
            <person name="Wu X."/>
            <person name="Wang H."/>
            <person name="Liu C."/>
            <person name="Fang Y."/>
            <person name="Rustenholz C."/>
            <person name="Cheng Z."/>
            <person name="Xiao H."/>
            <person name="Zhou Y."/>
        </authorList>
    </citation>
    <scope>NUCLEOTIDE SEQUENCE [LARGE SCALE GENOMIC DNA]</scope>
    <source>
        <strain evidence="4">cv. Pinot noir / PN40024</strain>
        <tissue evidence="3">Leaf</tissue>
    </source>
</reference>
<dbReference type="Proteomes" id="UP001227230">
    <property type="component" value="Chromosome 7"/>
</dbReference>
<dbReference type="SUPFAM" id="SSF53213">
    <property type="entry name" value="LigB-like"/>
    <property type="match status" value="1"/>
</dbReference>
<sequence length="84" mass="9494">MYKLKYPKLLELQVKELLMASSFKCVNDDKKHGLGHGTWIPFMLMYPEADILVCQFSIQTKRDGSCHYNMGGMGPSQGGRCPSH</sequence>
<dbReference type="PANTHER" id="PTHR30096:SF0">
    <property type="entry name" value="4,5-DOPA DIOXYGENASE EXTRADIOL-LIKE PROTEIN"/>
    <property type="match status" value="1"/>
</dbReference>
<name>A0ABY9CB59_VITVI</name>
<dbReference type="InterPro" id="IPR004183">
    <property type="entry name" value="Xdiol_dOase_suB"/>
</dbReference>
<gene>
    <name evidence="3" type="ORF">VitviT2T_011301</name>
</gene>
<protein>
    <recommendedName>
        <fullName evidence="2">Extradiol ring-cleavage dioxygenase class III enzyme subunit B domain-containing protein</fullName>
    </recommendedName>
</protein>
<dbReference type="PANTHER" id="PTHR30096">
    <property type="entry name" value="4,5-DOPA DIOXYGENASE EXTRADIOL-LIKE PROTEIN"/>
    <property type="match status" value="1"/>
</dbReference>
<feature type="domain" description="Extradiol ring-cleavage dioxygenase class III enzyme subunit B" evidence="2">
    <location>
        <begin position="2"/>
        <end position="71"/>
    </location>
</feature>
<proteinExistence type="predicted"/>
<organism evidence="3 4">
    <name type="scientific">Vitis vinifera</name>
    <name type="common">Grape</name>
    <dbReference type="NCBI Taxonomy" id="29760"/>
    <lineage>
        <taxon>Eukaryota</taxon>
        <taxon>Viridiplantae</taxon>
        <taxon>Streptophyta</taxon>
        <taxon>Embryophyta</taxon>
        <taxon>Tracheophyta</taxon>
        <taxon>Spermatophyta</taxon>
        <taxon>Magnoliopsida</taxon>
        <taxon>eudicotyledons</taxon>
        <taxon>Gunneridae</taxon>
        <taxon>Pentapetalae</taxon>
        <taxon>rosids</taxon>
        <taxon>Vitales</taxon>
        <taxon>Vitaceae</taxon>
        <taxon>Viteae</taxon>
        <taxon>Vitis</taxon>
    </lineage>
</organism>
<evidence type="ECO:0000313" key="4">
    <source>
        <dbReference type="Proteomes" id="UP001227230"/>
    </source>
</evidence>
<evidence type="ECO:0000313" key="3">
    <source>
        <dbReference type="EMBL" id="WJZ92297.1"/>
    </source>
</evidence>
<keyword evidence="4" id="KW-1185">Reference proteome</keyword>
<dbReference type="EMBL" id="CP126654">
    <property type="protein sequence ID" value="WJZ92297.1"/>
    <property type="molecule type" value="Genomic_DNA"/>
</dbReference>
<keyword evidence="1" id="KW-0560">Oxidoreductase</keyword>
<dbReference type="Gene3D" id="3.40.830.10">
    <property type="entry name" value="LigB-like"/>
    <property type="match status" value="1"/>
</dbReference>
<accession>A0ABY9CB59</accession>
<dbReference type="Pfam" id="PF02900">
    <property type="entry name" value="LigB"/>
    <property type="match status" value="1"/>
</dbReference>
<evidence type="ECO:0000256" key="1">
    <source>
        <dbReference type="ARBA" id="ARBA00023002"/>
    </source>
</evidence>
<evidence type="ECO:0000259" key="2">
    <source>
        <dbReference type="Pfam" id="PF02900"/>
    </source>
</evidence>